<dbReference type="GO" id="GO:0004844">
    <property type="term" value="F:uracil DNA N-glycosylase activity"/>
    <property type="evidence" value="ECO:0007669"/>
    <property type="project" value="UniProtKB-EC"/>
</dbReference>
<evidence type="ECO:0000256" key="5">
    <source>
        <dbReference type="ARBA" id="ARBA00022485"/>
    </source>
</evidence>
<evidence type="ECO:0000256" key="10">
    <source>
        <dbReference type="ARBA" id="ARBA00023014"/>
    </source>
</evidence>
<comment type="caution">
    <text evidence="13">The sequence shown here is derived from an EMBL/GenBank/DDBJ whole genome shotgun (WGS) entry which is preliminary data.</text>
</comment>
<keyword evidence="9" id="KW-0408">Iron</keyword>
<accession>A0A844FJ46</accession>
<comment type="similarity">
    <text evidence="2">Belongs to the uracil-DNA glycosylase (UDG) superfamily. Type 4 (UDGa) family.</text>
</comment>
<feature type="domain" description="Uracil-DNA glycosylase-like" evidence="12">
    <location>
        <begin position="28"/>
        <end position="174"/>
    </location>
</feature>
<dbReference type="Pfam" id="PF03167">
    <property type="entry name" value="UDG"/>
    <property type="match status" value="1"/>
</dbReference>
<dbReference type="GO" id="GO:0051539">
    <property type="term" value="F:4 iron, 4 sulfur cluster binding"/>
    <property type="evidence" value="ECO:0007669"/>
    <property type="project" value="UniProtKB-KW"/>
</dbReference>
<reference evidence="13 14" key="1">
    <citation type="submission" date="2019-08" db="EMBL/GenBank/DDBJ databases">
        <title>In-depth cultivation of the pig gut microbiome towards novel bacterial diversity and tailored functional studies.</title>
        <authorList>
            <person name="Wylensek D."/>
            <person name="Hitch T.C.A."/>
            <person name="Clavel T."/>
        </authorList>
    </citation>
    <scope>NUCLEOTIDE SEQUENCE [LARGE SCALE GENOMIC DNA]</scope>
    <source>
        <strain evidence="13 14">Med78-601-WT-4W-RMD-3</strain>
    </source>
</reference>
<evidence type="ECO:0000256" key="8">
    <source>
        <dbReference type="ARBA" id="ARBA00022801"/>
    </source>
</evidence>
<organism evidence="13 14">
    <name type="scientific">Anaerosalibacter bizertensis</name>
    <dbReference type="NCBI Taxonomy" id="932217"/>
    <lineage>
        <taxon>Bacteria</taxon>
        <taxon>Bacillati</taxon>
        <taxon>Bacillota</taxon>
        <taxon>Tissierellia</taxon>
        <taxon>Tissierellales</taxon>
        <taxon>Sporanaerobacteraceae</taxon>
        <taxon>Anaerosalibacter</taxon>
    </lineage>
</organism>
<dbReference type="InterPro" id="IPR036895">
    <property type="entry name" value="Uracil-DNA_glycosylase-like_sf"/>
</dbReference>
<proteinExistence type="inferred from homology"/>
<evidence type="ECO:0000256" key="3">
    <source>
        <dbReference type="ARBA" id="ARBA00012030"/>
    </source>
</evidence>
<sequence>MYTLEELESIVSKCNRCDLHRGRKNAVFGEGNPNAKIMFIGEGPGYNEDQKGRPFVGRAGKLFDKMLEAIEVRRESVYIANIVKCRPPNNRNPIEMESKTCIEYLRWQVKIIDPDILVCLGAIAAKNIIDSDFKITASRGKWIKKGKFHIIATYHPAALLRDENKKKDAWEDFKSIRDRYMEIVQMSGKDD</sequence>
<dbReference type="EC" id="3.2.2.27" evidence="3"/>
<comment type="catalytic activity">
    <reaction evidence="1">
        <text>Hydrolyzes single-stranded DNA or mismatched double-stranded DNA and polynucleotides, releasing free uracil.</text>
        <dbReference type="EC" id="3.2.2.27"/>
    </reaction>
</comment>
<evidence type="ECO:0000256" key="1">
    <source>
        <dbReference type="ARBA" id="ARBA00001400"/>
    </source>
</evidence>
<dbReference type="RefSeq" id="WP_154484749.1">
    <property type="nucleotide sequence ID" value="NZ_JAHLOA010000026.1"/>
</dbReference>
<keyword evidence="6" id="KW-0479">Metal-binding</keyword>
<name>A0A844FJ46_9FIRM</name>
<evidence type="ECO:0000256" key="4">
    <source>
        <dbReference type="ARBA" id="ARBA00019403"/>
    </source>
</evidence>
<evidence type="ECO:0000313" key="13">
    <source>
        <dbReference type="EMBL" id="MSS44074.1"/>
    </source>
</evidence>
<dbReference type="GO" id="GO:0006281">
    <property type="term" value="P:DNA repair"/>
    <property type="evidence" value="ECO:0007669"/>
    <property type="project" value="UniProtKB-KW"/>
</dbReference>
<dbReference type="OrthoDB" id="5290748at2"/>
<keyword evidence="11" id="KW-0234">DNA repair</keyword>
<evidence type="ECO:0000256" key="6">
    <source>
        <dbReference type="ARBA" id="ARBA00022723"/>
    </source>
</evidence>
<evidence type="ECO:0000259" key="12">
    <source>
        <dbReference type="SMART" id="SM00986"/>
    </source>
</evidence>
<keyword evidence="8" id="KW-0378">Hydrolase</keyword>
<dbReference type="PANTHER" id="PTHR33693:SF1">
    <property type="entry name" value="TYPE-4 URACIL-DNA GLYCOSYLASE"/>
    <property type="match status" value="1"/>
</dbReference>
<keyword evidence="7" id="KW-0227">DNA damage</keyword>
<dbReference type="PANTHER" id="PTHR33693">
    <property type="entry name" value="TYPE-5 URACIL-DNA GLYCOSYLASE"/>
    <property type="match status" value="1"/>
</dbReference>
<keyword evidence="5" id="KW-0004">4Fe-4S</keyword>
<dbReference type="SUPFAM" id="SSF52141">
    <property type="entry name" value="Uracil-DNA glycosylase-like"/>
    <property type="match status" value="1"/>
</dbReference>
<dbReference type="InterPro" id="IPR005122">
    <property type="entry name" value="Uracil-DNA_glycosylase-like"/>
</dbReference>
<dbReference type="InterPro" id="IPR051536">
    <property type="entry name" value="UDG_Type-4/5"/>
</dbReference>
<dbReference type="GO" id="GO:0046872">
    <property type="term" value="F:metal ion binding"/>
    <property type="evidence" value="ECO:0007669"/>
    <property type="project" value="UniProtKB-KW"/>
</dbReference>
<evidence type="ECO:0000256" key="7">
    <source>
        <dbReference type="ARBA" id="ARBA00022763"/>
    </source>
</evidence>
<dbReference type="Gene3D" id="3.40.470.10">
    <property type="entry name" value="Uracil-DNA glycosylase-like domain"/>
    <property type="match status" value="1"/>
</dbReference>
<protein>
    <recommendedName>
        <fullName evidence="4">Type-4 uracil-DNA glycosylase</fullName>
        <ecNumber evidence="3">3.2.2.27</ecNumber>
    </recommendedName>
</protein>
<dbReference type="AlphaFoldDB" id="A0A844FJ46"/>
<evidence type="ECO:0000256" key="11">
    <source>
        <dbReference type="ARBA" id="ARBA00023204"/>
    </source>
</evidence>
<evidence type="ECO:0000256" key="2">
    <source>
        <dbReference type="ARBA" id="ARBA00006521"/>
    </source>
</evidence>
<dbReference type="SMART" id="SM00986">
    <property type="entry name" value="UDG"/>
    <property type="match status" value="1"/>
</dbReference>
<evidence type="ECO:0000313" key="14">
    <source>
        <dbReference type="Proteomes" id="UP000462760"/>
    </source>
</evidence>
<dbReference type="EMBL" id="VULR01000016">
    <property type="protein sequence ID" value="MSS44074.1"/>
    <property type="molecule type" value="Genomic_DNA"/>
</dbReference>
<dbReference type="CDD" id="cd10030">
    <property type="entry name" value="UDG-F4_TTUDGA_SPO1dp_like"/>
    <property type="match status" value="1"/>
</dbReference>
<gene>
    <name evidence="13" type="ORF">FYJ27_10105</name>
</gene>
<dbReference type="SMART" id="SM00987">
    <property type="entry name" value="UreE_C"/>
    <property type="match status" value="1"/>
</dbReference>
<keyword evidence="10" id="KW-0411">Iron-sulfur</keyword>
<dbReference type="NCBIfam" id="TIGR00758">
    <property type="entry name" value="UDG_fam4"/>
    <property type="match status" value="1"/>
</dbReference>
<dbReference type="InterPro" id="IPR005273">
    <property type="entry name" value="Ura-DNA_glyco_family4"/>
</dbReference>
<evidence type="ECO:0000256" key="9">
    <source>
        <dbReference type="ARBA" id="ARBA00023004"/>
    </source>
</evidence>
<dbReference type="Proteomes" id="UP000462760">
    <property type="component" value="Unassembled WGS sequence"/>
</dbReference>